<dbReference type="Gene3D" id="2.60.210.10">
    <property type="entry name" value="Apoptosis, Tumor Necrosis Factor Receptor Associated Protein 2, Chain A"/>
    <property type="match status" value="1"/>
</dbReference>
<dbReference type="Gene3D" id="3.30.710.10">
    <property type="entry name" value="Potassium Channel Kv1.1, Chain A"/>
    <property type="match status" value="1"/>
</dbReference>
<dbReference type="SUPFAM" id="SSF54695">
    <property type="entry name" value="POZ domain"/>
    <property type="match status" value="1"/>
</dbReference>
<dbReference type="PROSITE" id="PS50144">
    <property type="entry name" value="MATH"/>
    <property type="match status" value="1"/>
</dbReference>
<protein>
    <submittedName>
        <fullName evidence="3">Speckle-type POZ protein-like protein</fullName>
    </submittedName>
</protein>
<dbReference type="InterPro" id="IPR011333">
    <property type="entry name" value="SKP1/BTB/POZ_sf"/>
</dbReference>
<evidence type="ECO:0000313" key="3">
    <source>
        <dbReference type="EnsemblPlants" id="EMT01780"/>
    </source>
</evidence>
<dbReference type="CDD" id="cd00121">
    <property type="entry name" value="MATH"/>
    <property type="match status" value="1"/>
</dbReference>
<dbReference type="InterPro" id="IPR045005">
    <property type="entry name" value="BPM1-6"/>
</dbReference>
<comment type="pathway">
    <text evidence="1">Protein modification; protein ubiquitination.</text>
</comment>
<evidence type="ECO:0000256" key="1">
    <source>
        <dbReference type="ARBA" id="ARBA00004906"/>
    </source>
</evidence>
<reference evidence="3" key="1">
    <citation type="submission" date="2015-06" db="UniProtKB">
        <authorList>
            <consortium name="EnsemblPlants"/>
        </authorList>
    </citation>
    <scope>IDENTIFICATION</scope>
</reference>
<sequence>MASIARVPSRCTAETARATVAFEIAGYSRHKGLFRGKFLRSPAFSIGGYEWCVRYYPDAEESEGHVSVYLELLTKNAEVRALCSFMLVDPVKEKSIVVHSFKEPRVFNGKWPSWGLLKFIKSTPEVESLYLRNDCLVIECEVSVIKETLEIHVPPSDLSDNLAKLLEGKGADLTFKVRGEVFSAHKILLATRSAVFDAEYYGPMGDKGTHEITIDDMQPAVFKAFLHFIYTDSMPSMDDLEADDKREMVKHVLVAADKYAMERMKMVCEHMLCKSLDVENVATILALADQHNCRNLKDACIEFMLSSNRMNDVIASQGYGPDIPLSCSTLIQVARFAEAGKKRYLMTICSQFLLTFAAGVEGFLLQYSLRGCKYTNGGNNCSSQDLVCLLEGIDNDSHEPWLVVALHSADHNQPPVRPRNPLLKEMNRTEDSEEQYLSRPTDVHWEAVKRIVRFVKGVVSAGLTVRCSSSTLLRVFWMRIGQAVLMIRVQMAALLRFLWSKYYKASPMGQTTAITMSD</sequence>
<dbReference type="PROSITE" id="PS50097">
    <property type="entry name" value="BTB"/>
    <property type="match status" value="1"/>
</dbReference>
<dbReference type="Pfam" id="PF22486">
    <property type="entry name" value="MATH_2"/>
    <property type="match status" value="1"/>
</dbReference>
<dbReference type="PANTHER" id="PTHR26379">
    <property type="entry name" value="BTB/POZ AND MATH DOMAIN-CONTAINING PROTEIN 1"/>
    <property type="match status" value="1"/>
</dbReference>
<name>N1QPN8_AEGTA</name>
<comment type="similarity">
    <text evidence="2">Belongs to the Tdpoz family.</text>
</comment>
<dbReference type="EnsemblPlants" id="EMT01780">
    <property type="protein sequence ID" value="EMT01780"/>
    <property type="gene ID" value="F775_14952"/>
</dbReference>
<dbReference type="SUPFAM" id="SSF49599">
    <property type="entry name" value="TRAF domain-like"/>
    <property type="match status" value="1"/>
</dbReference>
<dbReference type="GO" id="GO:0016567">
    <property type="term" value="P:protein ubiquitination"/>
    <property type="evidence" value="ECO:0007669"/>
    <property type="project" value="InterPro"/>
</dbReference>
<dbReference type="Pfam" id="PF00651">
    <property type="entry name" value="BTB"/>
    <property type="match status" value="1"/>
</dbReference>
<dbReference type="InterPro" id="IPR000210">
    <property type="entry name" value="BTB/POZ_dom"/>
</dbReference>
<evidence type="ECO:0000256" key="2">
    <source>
        <dbReference type="ARBA" id="ARBA00010846"/>
    </source>
</evidence>
<dbReference type="Pfam" id="PF24570">
    <property type="entry name" value="BACK_BPM_SPOP"/>
    <property type="match status" value="1"/>
</dbReference>
<dbReference type="SMART" id="SM00225">
    <property type="entry name" value="BTB"/>
    <property type="match status" value="1"/>
</dbReference>
<dbReference type="PANTHER" id="PTHR26379:SF428">
    <property type="entry name" value="GENOME ASSEMBLY, CHROMOSOME: II"/>
    <property type="match status" value="1"/>
</dbReference>
<dbReference type="InterPro" id="IPR002083">
    <property type="entry name" value="MATH/TRAF_dom"/>
</dbReference>
<proteinExistence type="inferred from homology"/>
<dbReference type="InterPro" id="IPR056423">
    <property type="entry name" value="BACK_BPM_SPOP"/>
</dbReference>
<accession>N1QPN8</accession>
<dbReference type="Gene3D" id="6.10.250.3030">
    <property type="match status" value="1"/>
</dbReference>
<dbReference type="AlphaFoldDB" id="N1QPN8"/>
<dbReference type="InterPro" id="IPR008974">
    <property type="entry name" value="TRAF-like"/>
</dbReference>
<organism evidence="3">
    <name type="scientific">Aegilops tauschii</name>
    <name type="common">Tausch's goatgrass</name>
    <name type="synonym">Aegilops squarrosa</name>
    <dbReference type="NCBI Taxonomy" id="37682"/>
    <lineage>
        <taxon>Eukaryota</taxon>
        <taxon>Viridiplantae</taxon>
        <taxon>Streptophyta</taxon>
        <taxon>Embryophyta</taxon>
        <taxon>Tracheophyta</taxon>
        <taxon>Spermatophyta</taxon>
        <taxon>Magnoliopsida</taxon>
        <taxon>Liliopsida</taxon>
        <taxon>Poales</taxon>
        <taxon>Poaceae</taxon>
        <taxon>BOP clade</taxon>
        <taxon>Pooideae</taxon>
        <taxon>Triticodae</taxon>
        <taxon>Triticeae</taxon>
        <taxon>Triticinae</taxon>
        <taxon>Aegilops</taxon>
    </lineage>
</organism>